<dbReference type="SUPFAM" id="SSF46689">
    <property type="entry name" value="Homeodomain-like"/>
    <property type="match status" value="1"/>
</dbReference>
<dbReference type="OrthoDB" id="799937at2"/>
<accession>A0A511Y814</accession>
<proteinExistence type="predicted"/>
<dbReference type="RefSeq" id="WP_111959635.1">
    <property type="nucleotide sequence ID" value="NZ_BJYI01000005.1"/>
</dbReference>
<dbReference type="AlphaFoldDB" id="A0A511Y814"/>
<evidence type="ECO:0000313" key="2">
    <source>
        <dbReference type="Proteomes" id="UP000321150"/>
    </source>
</evidence>
<comment type="caution">
    <text evidence="1">The sequence shown here is derived from an EMBL/GenBank/DDBJ whole genome shotgun (WGS) entry which is preliminary data.</text>
</comment>
<gene>
    <name evidence="1" type="ORF">CLA01_13900</name>
</gene>
<organism evidence="1 2">
    <name type="scientific">Chryseobacterium lathyri</name>
    <dbReference type="NCBI Taxonomy" id="395933"/>
    <lineage>
        <taxon>Bacteria</taxon>
        <taxon>Pseudomonadati</taxon>
        <taxon>Bacteroidota</taxon>
        <taxon>Flavobacteriia</taxon>
        <taxon>Flavobacteriales</taxon>
        <taxon>Weeksellaceae</taxon>
        <taxon>Chryseobacterium group</taxon>
        <taxon>Chryseobacterium</taxon>
    </lineage>
</organism>
<protein>
    <submittedName>
        <fullName evidence="1">Uncharacterized protein</fullName>
    </submittedName>
</protein>
<name>A0A511Y814_9FLAO</name>
<reference evidence="1 2" key="1">
    <citation type="submission" date="2019-07" db="EMBL/GenBank/DDBJ databases">
        <title>Whole genome shotgun sequence of Chryseobacterium lathyri NBRC 105250.</title>
        <authorList>
            <person name="Hosoyama A."/>
            <person name="Uohara A."/>
            <person name="Ohji S."/>
            <person name="Ichikawa N."/>
        </authorList>
    </citation>
    <scope>NUCLEOTIDE SEQUENCE [LARGE SCALE GENOMIC DNA]</scope>
    <source>
        <strain evidence="1 2">NBRC 105250</strain>
    </source>
</reference>
<dbReference type="EMBL" id="BJYI01000005">
    <property type="protein sequence ID" value="GEN71318.1"/>
    <property type="molecule type" value="Genomic_DNA"/>
</dbReference>
<evidence type="ECO:0000313" key="1">
    <source>
        <dbReference type="EMBL" id="GEN71318.1"/>
    </source>
</evidence>
<dbReference type="InterPro" id="IPR009057">
    <property type="entry name" value="Homeodomain-like_sf"/>
</dbReference>
<dbReference type="Proteomes" id="UP000321150">
    <property type="component" value="Unassembled WGS sequence"/>
</dbReference>
<sequence>MNYKKIHIGKLIDLKVMESGLKTSHICRFFKCDMNEINKMYEAETLDAEILLSWCKLLKYDFFRVYTQHLILYSPKAKARLSSEDDEVKKPARTELHKNLYTVEIIAFIMEKISSGEMTKLQIINRYGIPKTTLYKWISKYESTEA</sequence>